<feature type="domain" description="NAD(P)-binding" evidence="1">
    <location>
        <begin position="8"/>
        <end position="200"/>
    </location>
</feature>
<keyword evidence="3" id="KW-1185">Reference proteome</keyword>
<organism evidence="2 3">
    <name type="scientific">Agrococcus baldri</name>
    <dbReference type="NCBI Taxonomy" id="153730"/>
    <lineage>
        <taxon>Bacteria</taxon>
        <taxon>Bacillati</taxon>
        <taxon>Actinomycetota</taxon>
        <taxon>Actinomycetes</taxon>
        <taxon>Micrococcales</taxon>
        <taxon>Microbacteriaceae</taxon>
        <taxon>Agrococcus</taxon>
    </lineage>
</organism>
<dbReference type="Gene3D" id="3.40.50.720">
    <property type="entry name" value="NAD(P)-binding Rossmann-like Domain"/>
    <property type="match status" value="1"/>
</dbReference>
<accession>A0AA87US28</accession>
<protein>
    <submittedName>
        <fullName evidence="2">NAD-dependent dehydratase</fullName>
    </submittedName>
</protein>
<dbReference type="PANTHER" id="PTHR43355:SF2">
    <property type="entry name" value="FLAVIN REDUCTASE (NADPH)"/>
    <property type="match status" value="1"/>
</dbReference>
<comment type="caution">
    <text evidence="2">The sequence shown here is derived from an EMBL/GenBank/DDBJ whole genome shotgun (WGS) entry which is preliminary data.</text>
</comment>
<name>A0AA87US28_9MICO</name>
<dbReference type="PANTHER" id="PTHR43355">
    <property type="entry name" value="FLAVIN REDUCTASE (NADPH)"/>
    <property type="match status" value="1"/>
</dbReference>
<gene>
    <name evidence="2" type="ORF">ABA31_15700</name>
</gene>
<dbReference type="Proteomes" id="UP000321749">
    <property type="component" value="Unassembled WGS sequence"/>
</dbReference>
<sequence length="213" mass="21866">MTRITVLGATGFAGGHIAAEAAARGHELTLVSRSTPQDAPAGARVVQGSVLDGDVLAQALDGAEVVVGALSPRGDMEGRVADAYADIAGRLAGTGVRFIIVGGFGSLKDADGRRIVETDAFAPEYKGEARELFAAFERVSATEGVDWTYVSPAGAFGGFIPDQTRRGEYRTGGDTPVLDADGGSSISGADFAIAVVDAIESGEHRGAHVHFAY</sequence>
<dbReference type="AlphaFoldDB" id="A0AA87US28"/>
<dbReference type="SUPFAM" id="SSF51735">
    <property type="entry name" value="NAD(P)-binding Rossmann-fold domains"/>
    <property type="match status" value="1"/>
</dbReference>
<dbReference type="InterPro" id="IPR036291">
    <property type="entry name" value="NAD(P)-bd_dom_sf"/>
</dbReference>
<dbReference type="Pfam" id="PF13460">
    <property type="entry name" value="NAD_binding_10"/>
    <property type="match status" value="1"/>
</dbReference>
<dbReference type="EMBL" id="BJUU01000008">
    <property type="protein sequence ID" value="GEK80219.1"/>
    <property type="molecule type" value="Genomic_DNA"/>
</dbReference>
<evidence type="ECO:0000313" key="2">
    <source>
        <dbReference type="EMBL" id="GEK80219.1"/>
    </source>
</evidence>
<evidence type="ECO:0000259" key="1">
    <source>
        <dbReference type="Pfam" id="PF13460"/>
    </source>
</evidence>
<dbReference type="InterPro" id="IPR051606">
    <property type="entry name" value="Polyketide_Oxido-like"/>
</dbReference>
<evidence type="ECO:0000313" key="3">
    <source>
        <dbReference type="Proteomes" id="UP000321749"/>
    </source>
</evidence>
<proteinExistence type="predicted"/>
<dbReference type="RefSeq" id="WP_146794296.1">
    <property type="nucleotide sequence ID" value="NZ_BJUU01000008.1"/>
</dbReference>
<dbReference type="InterPro" id="IPR016040">
    <property type="entry name" value="NAD(P)-bd_dom"/>
</dbReference>
<reference evidence="2 3" key="1">
    <citation type="submission" date="2019-07" db="EMBL/GenBank/DDBJ databases">
        <title>Whole genome shotgun sequence of Agrococcus baldri NBRC 103055.</title>
        <authorList>
            <person name="Hosoyama A."/>
            <person name="Uohara A."/>
            <person name="Ohji S."/>
            <person name="Ichikawa N."/>
        </authorList>
    </citation>
    <scope>NUCLEOTIDE SEQUENCE [LARGE SCALE GENOMIC DNA]</scope>
    <source>
        <strain evidence="2 3">NBRC 103055</strain>
    </source>
</reference>
<dbReference type="GO" id="GO:0016646">
    <property type="term" value="F:oxidoreductase activity, acting on the CH-NH group of donors, NAD or NADP as acceptor"/>
    <property type="evidence" value="ECO:0007669"/>
    <property type="project" value="TreeGrafter"/>
</dbReference>